<proteinExistence type="inferred from homology"/>
<dbReference type="InterPro" id="IPR012676">
    <property type="entry name" value="TGS-like"/>
</dbReference>
<dbReference type="FunFam" id="3.30.460.10:FF:000001">
    <property type="entry name" value="GTP pyrophosphokinase RelA"/>
    <property type="match status" value="1"/>
</dbReference>
<feature type="domain" description="ACT" evidence="2">
    <location>
        <begin position="544"/>
        <end position="616"/>
    </location>
</feature>
<dbReference type="AlphaFoldDB" id="A0A2D6LQ18"/>
<evidence type="ECO:0000259" key="2">
    <source>
        <dbReference type="PROSITE" id="PS51671"/>
    </source>
</evidence>
<evidence type="ECO:0000256" key="1">
    <source>
        <dbReference type="ARBA" id="ARBA00007476"/>
    </source>
</evidence>
<dbReference type="InterPro" id="IPR045865">
    <property type="entry name" value="ACT-like_dom_sf"/>
</dbReference>
<dbReference type="SUPFAM" id="SSF81271">
    <property type="entry name" value="TGS-like"/>
    <property type="match status" value="1"/>
</dbReference>
<dbReference type="CDD" id="cd05399">
    <property type="entry name" value="NT_Rel-Spo_like"/>
    <property type="match status" value="1"/>
</dbReference>
<accession>A0A2D6LQ18</accession>
<dbReference type="PROSITE" id="PS51671">
    <property type="entry name" value="ACT"/>
    <property type="match status" value="1"/>
</dbReference>
<sequence length="616" mass="69498">MESDLKRDFLKKFESEFGSVKEAEKGIEFILKACDESPKKSICLTQGMELATLLLSLKQKKDVVLAGLIHPPKNIEKYIEKVEKEFGENVTSLLDSEIRFEKALQVKSENKEESRKKLLVVVSANPNVVILFLSDILITLRKLSETQIEDKENFILEVQEIFAPLAHKIGIYPISSELNELAFKYSDPKTYSFISNAVNKTVKGVTQDIKKTKEKLEKELKKEKINYEISGRIKTIYSTYKKMERKKVGLNKIYDLIALRVITDSVKDCYEVLGIIHSSWKPIPGEFDDYIVKPKGNSYKALHAAIQSHMGNPIEIQIKTKEMHDASEYGMASHWLYKGGEKDSKFDKKIEWVKQILDWQKTSSDQTETSIFDKEIFALTPKGQVIELPEGATVIDFAYAVHSDVGNHCQNAKINGDIVSLHAIIKNSDIVEIATSQKQGPKMSWLSFVKTSKAKQKIRAKLQIQKSKTAPLLDKKVAQKIKISDKKIRLAKCCSPVPGDDIVGLKTTKRKISVHRIDCEEASESKGTLIGVSWHGSESTYKTELIVKASDRLGLLKDLLEVISKTNLGVSSANVKIAPNNTVQCKFSLKIKNISQLEKLFKKISKVKGVTNVYRE</sequence>
<comment type="caution">
    <text evidence="4">The sequence shown here is derived from an EMBL/GenBank/DDBJ whole genome shotgun (WGS) entry which is preliminary data.</text>
</comment>
<reference evidence="5" key="1">
    <citation type="submission" date="2017-09" db="EMBL/GenBank/DDBJ databases">
        <title>The Reconstruction of 2,631 Draft Metagenome-Assembled Genomes from the Global Oceans.</title>
        <authorList>
            <person name="Tully B.J."/>
            <person name="Graham E.D."/>
            <person name="Heidelberg J.F."/>
        </authorList>
    </citation>
    <scope>NUCLEOTIDE SEQUENCE [LARGE SCALE GENOMIC DNA]</scope>
</reference>
<dbReference type="FunFam" id="3.10.20.30:FF:000002">
    <property type="entry name" value="GTP pyrophosphokinase (RelA/SpoT)"/>
    <property type="match status" value="1"/>
</dbReference>
<dbReference type="PROSITE" id="PS51880">
    <property type="entry name" value="TGS"/>
    <property type="match status" value="1"/>
</dbReference>
<dbReference type="InterPro" id="IPR004095">
    <property type="entry name" value="TGS"/>
</dbReference>
<name>A0A2D6LQ18_9ARCH</name>
<dbReference type="Gene3D" id="3.10.20.30">
    <property type="match status" value="1"/>
</dbReference>
<dbReference type="SUPFAM" id="SSF81301">
    <property type="entry name" value="Nucleotidyltransferase"/>
    <property type="match status" value="1"/>
</dbReference>
<dbReference type="CDD" id="cd04876">
    <property type="entry name" value="ACT_RelA-SpoT"/>
    <property type="match status" value="1"/>
</dbReference>
<dbReference type="GO" id="GO:0005886">
    <property type="term" value="C:plasma membrane"/>
    <property type="evidence" value="ECO:0007669"/>
    <property type="project" value="TreeGrafter"/>
</dbReference>
<dbReference type="Gene3D" id="3.30.460.10">
    <property type="entry name" value="Beta Polymerase, domain 2"/>
    <property type="match status" value="1"/>
</dbReference>
<dbReference type="PANTHER" id="PTHR21262:SF31">
    <property type="entry name" value="GTP PYROPHOSPHOKINASE"/>
    <property type="match status" value="1"/>
</dbReference>
<dbReference type="InterPro" id="IPR007685">
    <property type="entry name" value="RelA_SpoT"/>
</dbReference>
<dbReference type="SUPFAM" id="SSF109604">
    <property type="entry name" value="HD-domain/PDEase-like"/>
    <property type="match status" value="1"/>
</dbReference>
<evidence type="ECO:0000259" key="3">
    <source>
        <dbReference type="PROSITE" id="PS51880"/>
    </source>
</evidence>
<dbReference type="InterPro" id="IPR002912">
    <property type="entry name" value="ACT_dom"/>
</dbReference>
<feature type="domain" description="TGS" evidence="3">
    <location>
        <begin position="374"/>
        <end position="435"/>
    </location>
</feature>
<dbReference type="Pfam" id="PF02824">
    <property type="entry name" value="TGS"/>
    <property type="match status" value="1"/>
</dbReference>
<dbReference type="InterPro" id="IPR043519">
    <property type="entry name" value="NT_sf"/>
</dbReference>
<dbReference type="InterPro" id="IPR012675">
    <property type="entry name" value="Beta-grasp_dom_sf"/>
</dbReference>
<dbReference type="PANTHER" id="PTHR21262">
    <property type="entry name" value="GUANOSINE-3',5'-BIS DIPHOSPHATE 3'-PYROPHOSPHOHYDROLASE"/>
    <property type="match status" value="1"/>
</dbReference>
<protein>
    <recommendedName>
        <fullName evidence="6">Bifunctional (P)ppGpp synthetase/guanosine-3',5'-bis(Diphosphate) 3'-pyrophosphohydrolase</fullName>
    </recommendedName>
</protein>
<evidence type="ECO:0000313" key="4">
    <source>
        <dbReference type="EMBL" id="MAG18286.1"/>
    </source>
</evidence>
<dbReference type="Pfam" id="PF13328">
    <property type="entry name" value="HD_4"/>
    <property type="match status" value="1"/>
</dbReference>
<dbReference type="SMART" id="SM00954">
    <property type="entry name" value="RelA_SpoT"/>
    <property type="match status" value="1"/>
</dbReference>
<dbReference type="InterPro" id="IPR033655">
    <property type="entry name" value="TGS_RelA/SpoT"/>
</dbReference>
<organism evidence="4 5">
    <name type="scientific">Candidatus Iainarchaeum sp</name>
    <dbReference type="NCBI Taxonomy" id="3101447"/>
    <lineage>
        <taxon>Archaea</taxon>
        <taxon>Candidatus Iainarchaeota</taxon>
        <taxon>Candidatus Iainarchaeia</taxon>
        <taxon>Candidatus Iainarchaeales</taxon>
        <taxon>Candidatus Iainarchaeaceae</taxon>
        <taxon>Candidatus Iainarchaeum</taxon>
    </lineage>
</organism>
<dbReference type="EMBL" id="NZBD01000015">
    <property type="protein sequence ID" value="MAG18286.1"/>
    <property type="molecule type" value="Genomic_DNA"/>
</dbReference>
<comment type="similarity">
    <text evidence="1">Belongs to the RelA/SpoT family.</text>
</comment>
<gene>
    <name evidence="4" type="ORF">CL944_02330</name>
</gene>
<evidence type="ECO:0000313" key="5">
    <source>
        <dbReference type="Proteomes" id="UP000226712"/>
    </source>
</evidence>
<evidence type="ECO:0008006" key="6">
    <source>
        <dbReference type="Google" id="ProtNLM"/>
    </source>
</evidence>
<dbReference type="Pfam" id="PF04607">
    <property type="entry name" value="RelA_SpoT"/>
    <property type="match status" value="1"/>
</dbReference>
<dbReference type="Gene3D" id="1.10.3210.10">
    <property type="entry name" value="Hypothetical protein af1432"/>
    <property type="match status" value="1"/>
</dbReference>
<dbReference type="GO" id="GO:0015969">
    <property type="term" value="P:guanosine tetraphosphate metabolic process"/>
    <property type="evidence" value="ECO:0007669"/>
    <property type="project" value="InterPro"/>
</dbReference>
<dbReference type="Gene3D" id="3.30.70.260">
    <property type="match status" value="1"/>
</dbReference>
<dbReference type="SUPFAM" id="SSF55021">
    <property type="entry name" value="ACT-like"/>
    <property type="match status" value="1"/>
</dbReference>
<dbReference type="Pfam" id="PF13291">
    <property type="entry name" value="ACT_4"/>
    <property type="match status" value="1"/>
</dbReference>
<dbReference type="CDD" id="cd01668">
    <property type="entry name" value="TGS_RSH"/>
    <property type="match status" value="1"/>
</dbReference>
<dbReference type="Proteomes" id="UP000226712">
    <property type="component" value="Unassembled WGS sequence"/>
</dbReference>